<feature type="region of interest" description="Disordered" evidence="1">
    <location>
        <begin position="40"/>
        <end position="210"/>
    </location>
</feature>
<dbReference type="InterPro" id="IPR040349">
    <property type="entry name" value="Csm1/Pcs1"/>
</dbReference>
<dbReference type="GO" id="GO:0003677">
    <property type="term" value="F:DNA binding"/>
    <property type="evidence" value="ECO:0007669"/>
    <property type="project" value="InterPro"/>
</dbReference>
<dbReference type="GO" id="GO:0005730">
    <property type="term" value="C:nucleolus"/>
    <property type="evidence" value="ECO:0007669"/>
    <property type="project" value="TreeGrafter"/>
</dbReference>
<feature type="compositionally biased region" description="Acidic residues" evidence="1">
    <location>
        <begin position="165"/>
        <end position="192"/>
    </location>
</feature>
<dbReference type="FunFam" id="3.90.1150.80:FF:000001">
    <property type="entry name" value="Chromosome segregation protein (Pcs1)"/>
    <property type="match status" value="1"/>
</dbReference>
<feature type="region of interest" description="Disordered" evidence="1">
    <location>
        <begin position="1"/>
        <end position="26"/>
    </location>
</feature>
<protein>
    <submittedName>
        <fullName evidence="3">Chromosome segregation pcs1</fullName>
    </submittedName>
</protein>
<dbReference type="GO" id="GO:1990644">
    <property type="term" value="F:microtubule site clamp"/>
    <property type="evidence" value="ECO:0007669"/>
    <property type="project" value="TreeGrafter"/>
</dbReference>
<dbReference type="EMBL" id="JAAGWQ010000218">
    <property type="protein sequence ID" value="KAF5659359.1"/>
    <property type="molecule type" value="Genomic_DNA"/>
</dbReference>
<dbReference type="GO" id="GO:0045144">
    <property type="term" value="P:meiotic sister chromatid segregation"/>
    <property type="evidence" value="ECO:0007669"/>
    <property type="project" value="TreeGrafter"/>
</dbReference>
<dbReference type="SMART" id="SM00384">
    <property type="entry name" value="AT_hook"/>
    <property type="match status" value="3"/>
</dbReference>
<dbReference type="InterPro" id="IPR020981">
    <property type="entry name" value="Csm1/Pcs1_C"/>
</dbReference>
<dbReference type="PANTHER" id="PTHR28006:SF1">
    <property type="entry name" value="MONOPOLIN COMPLEX SUBUNIT CSM1"/>
    <property type="match status" value="1"/>
</dbReference>
<dbReference type="InterPro" id="IPR017956">
    <property type="entry name" value="AT_hook_DNA-bd_motif"/>
</dbReference>
<dbReference type="InterPro" id="IPR038608">
    <property type="entry name" value="Csm1/Pcs1_C_sf"/>
</dbReference>
<comment type="caution">
    <text evidence="3">The sequence shown here is derived from an EMBL/GenBank/DDBJ whole genome shotgun (WGS) entry which is preliminary data.</text>
</comment>
<dbReference type="PANTHER" id="PTHR28006">
    <property type="entry name" value="MONOPOLIN COMPLEX SUBUNIT CSM1"/>
    <property type="match status" value="1"/>
</dbReference>
<evidence type="ECO:0000313" key="3">
    <source>
        <dbReference type="EMBL" id="KAF5659359.1"/>
    </source>
</evidence>
<dbReference type="GO" id="GO:0051315">
    <property type="term" value="P:attachment of mitotic spindle microtubules to kinetochore"/>
    <property type="evidence" value="ECO:0007669"/>
    <property type="project" value="TreeGrafter"/>
</dbReference>
<organism evidence="3 4">
    <name type="scientific">Fusarium heterosporum</name>
    <dbReference type="NCBI Taxonomy" id="42747"/>
    <lineage>
        <taxon>Eukaryota</taxon>
        <taxon>Fungi</taxon>
        <taxon>Dikarya</taxon>
        <taxon>Ascomycota</taxon>
        <taxon>Pezizomycotina</taxon>
        <taxon>Sordariomycetes</taxon>
        <taxon>Hypocreomycetidae</taxon>
        <taxon>Hypocreales</taxon>
        <taxon>Nectriaceae</taxon>
        <taxon>Fusarium</taxon>
        <taxon>Fusarium heterosporum species complex</taxon>
    </lineage>
</organism>
<dbReference type="GO" id="GO:0034506">
    <property type="term" value="C:chromosome, centromeric core domain"/>
    <property type="evidence" value="ECO:0007669"/>
    <property type="project" value="TreeGrafter"/>
</dbReference>
<feature type="compositionally biased region" description="Low complexity" evidence="1">
    <location>
        <begin position="8"/>
        <end position="18"/>
    </location>
</feature>
<dbReference type="Gene3D" id="3.90.1150.80">
    <property type="match status" value="1"/>
</dbReference>
<sequence>MPPRARAKPAAGLAGLAASDSEPDLDMFDQSELQVAVRTMSTAKKPRGRPPGTASKVTKTAPRTARRTSSDRLSVVPESTEQPDTATKTSGRVTKGTRKVQQTAPDDTIRFEDLNPSTTVPTTDTKKGVRGRPKRSDGDTSIVAPESTVKRRGRPPRHPTTSIEEVSETQQDDIMELDVVLEEEEEEEEEQKEENHITDAAPTNEPLGSWAEYDMNDVSLRRRVGDLTKKYEALEARHRDLREIGVREAERNFDRLKKQAEERTAAATNLIAELKAELAAQTALAKESGELRKQLEASESKAENLEDTIQNLNKSLFGAKTEIKTLSTKLAAVRSGDSNPRVPGSAIKGAGIANRTAQAEAAHASQAIAQAKEDLYADLTDLIIRGVKQEEAENTFDCIQTGRNGTLHFKLAVENDNSLDDVHFTYQPQLDAGRDEEMIEMLPEYLTDEIIFPRSQAPKFYSRVNKSLTEDLTR</sequence>
<reference evidence="3 4" key="1">
    <citation type="submission" date="2020-05" db="EMBL/GenBank/DDBJ databases">
        <title>Identification and distribution of gene clusters putatively required for synthesis of sphingolipid metabolism inhibitors in phylogenetically diverse species of the filamentous fungus Fusarium.</title>
        <authorList>
            <person name="Kim H.-S."/>
            <person name="Busman M."/>
            <person name="Brown D.W."/>
            <person name="Divon H."/>
            <person name="Uhlig S."/>
            <person name="Proctor R.H."/>
        </authorList>
    </citation>
    <scope>NUCLEOTIDE SEQUENCE [LARGE SCALE GENOMIC DNA]</scope>
    <source>
        <strain evidence="3 4">NRRL 20693</strain>
    </source>
</reference>
<accession>A0A8H5WIK7</accession>
<dbReference type="GO" id="GO:0033551">
    <property type="term" value="C:monopolin complex"/>
    <property type="evidence" value="ECO:0007669"/>
    <property type="project" value="InterPro"/>
</dbReference>
<gene>
    <name evidence="3" type="ORF">FHETE_9440</name>
</gene>
<dbReference type="CDD" id="cd23787">
    <property type="entry name" value="RWD_CSM1"/>
    <property type="match status" value="1"/>
</dbReference>
<evidence type="ECO:0000259" key="2">
    <source>
        <dbReference type="Pfam" id="PF12539"/>
    </source>
</evidence>
<name>A0A8H5WIK7_FUSHE</name>
<dbReference type="AlphaFoldDB" id="A0A8H5WIK7"/>
<feature type="domain" description="Monopolin complex subunit Csm1/Pcs1 C-terminal" evidence="2">
    <location>
        <begin position="370"/>
        <end position="454"/>
    </location>
</feature>
<proteinExistence type="predicted"/>
<evidence type="ECO:0000313" key="4">
    <source>
        <dbReference type="Proteomes" id="UP000567885"/>
    </source>
</evidence>
<dbReference type="Pfam" id="PF12539">
    <property type="entry name" value="Csm1"/>
    <property type="match status" value="1"/>
</dbReference>
<keyword evidence="4" id="KW-1185">Reference proteome</keyword>
<feature type="compositionally biased region" description="Polar residues" evidence="1">
    <location>
        <begin position="77"/>
        <end position="92"/>
    </location>
</feature>
<dbReference type="GO" id="GO:0072686">
    <property type="term" value="C:mitotic spindle"/>
    <property type="evidence" value="ECO:0007669"/>
    <property type="project" value="TreeGrafter"/>
</dbReference>
<dbReference type="Proteomes" id="UP000567885">
    <property type="component" value="Unassembled WGS sequence"/>
</dbReference>
<dbReference type="OrthoDB" id="2431049at2759"/>
<evidence type="ECO:0000256" key="1">
    <source>
        <dbReference type="SAM" id="MobiDB-lite"/>
    </source>
</evidence>